<evidence type="ECO:0000313" key="3">
    <source>
        <dbReference type="Proteomes" id="UP001500730"/>
    </source>
</evidence>
<protein>
    <recommendedName>
        <fullName evidence="4">Plasmid replication, integration and excision activator</fullName>
    </recommendedName>
</protein>
<sequence length="161" mass="17203">MAVARKLQLGHDEVFPHGAYLVSEVSPVIDFDRSTRDNRVQQIDADTGLPLWSVDVVDADPEARKKDRTVSVKMLGKVQPVPPANDGTSPFTLVVFENLTGTLWVDSSKCRPPEDGRSHRCGAQAAWSLRADGMSAPGKSSANKTADGPASQAPTPPNKAA</sequence>
<accession>A0ABN3MEW5</accession>
<keyword evidence="3" id="KW-1185">Reference proteome</keyword>
<organism evidence="2 3">
    <name type="scientific">Terrabacter carboxydivorans</name>
    <dbReference type="NCBI Taxonomy" id="619730"/>
    <lineage>
        <taxon>Bacteria</taxon>
        <taxon>Bacillati</taxon>
        <taxon>Actinomycetota</taxon>
        <taxon>Actinomycetes</taxon>
        <taxon>Micrococcales</taxon>
        <taxon>Intrasporangiaceae</taxon>
        <taxon>Terrabacter</taxon>
    </lineage>
</organism>
<name>A0ABN3MEW5_9MICO</name>
<dbReference type="Proteomes" id="UP001500730">
    <property type="component" value="Unassembled WGS sequence"/>
</dbReference>
<evidence type="ECO:0000256" key="1">
    <source>
        <dbReference type="SAM" id="MobiDB-lite"/>
    </source>
</evidence>
<feature type="region of interest" description="Disordered" evidence="1">
    <location>
        <begin position="129"/>
        <end position="161"/>
    </location>
</feature>
<proteinExistence type="predicted"/>
<gene>
    <name evidence="2" type="ORF">GCM10009858_43620</name>
</gene>
<evidence type="ECO:0008006" key="4">
    <source>
        <dbReference type="Google" id="ProtNLM"/>
    </source>
</evidence>
<reference evidence="2 3" key="1">
    <citation type="journal article" date="2019" name="Int. J. Syst. Evol. Microbiol.">
        <title>The Global Catalogue of Microorganisms (GCM) 10K type strain sequencing project: providing services to taxonomists for standard genome sequencing and annotation.</title>
        <authorList>
            <consortium name="The Broad Institute Genomics Platform"/>
            <consortium name="The Broad Institute Genome Sequencing Center for Infectious Disease"/>
            <person name="Wu L."/>
            <person name="Ma J."/>
        </authorList>
    </citation>
    <scope>NUCLEOTIDE SEQUENCE [LARGE SCALE GENOMIC DNA]</scope>
    <source>
        <strain evidence="2 3">JCM 16259</strain>
    </source>
</reference>
<comment type="caution">
    <text evidence="2">The sequence shown here is derived from an EMBL/GenBank/DDBJ whole genome shotgun (WGS) entry which is preliminary data.</text>
</comment>
<dbReference type="RefSeq" id="WP_344257217.1">
    <property type="nucleotide sequence ID" value="NZ_BAAARE010000030.1"/>
</dbReference>
<evidence type="ECO:0000313" key="2">
    <source>
        <dbReference type="EMBL" id="GAA2500593.1"/>
    </source>
</evidence>
<dbReference type="EMBL" id="BAAARE010000030">
    <property type="protein sequence ID" value="GAA2500593.1"/>
    <property type="molecule type" value="Genomic_DNA"/>
</dbReference>